<dbReference type="STRING" id="437022.CC99x_01714"/>
<dbReference type="EMBL" id="LKHV02000001">
    <property type="protein sequence ID" value="MCS5708704.1"/>
    <property type="molecule type" value="Genomic_DNA"/>
</dbReference>
<evidence type="ECO:0008006" key="4">
    <source>
        <dbReference type="Google" id="ProtNLM"/>
    </source>
</evidence>
<dbReference type="OrthoDB" id="583588at2"/>
<reference evidence="2" key="3">
    <citation type="submission" date="2021-06" db="EMBL/GenBank/DDBJ databases">
        <title>Genomic Description and Analysis of Intracellular Bacteria, Candidatus Berkiella cookevillensis and Candidatus Berkiella aquae.</title>
        <authorList>
            <person name="Kidane D.T."/>
            <person name="Mehari Y.T."/>
            <person name="Rice F.C."/>
            <person name="Arivett B.A."/>
            <person name="Farone A.L."/>
            <person name="Berk S.G."/>
            <person name="Farone M.B."/>
        </authorList>
    </citation>
    <scope>NUCLEOTIDE SEQUENCE</scope>
    <source>
        <strain evidence="2">CC99</strain>
    </source>
</reference>
<reference evidence="1" key="1">
    <citation type="submission" date="2015-09" db="EMBL/GenBank/DDBJ databases">
        <title>Draft Genome Sequences of Two Novel Amoeba-resistant Intranuclear Bacteria, Candidatus Berkiella cookevillensis and Candidatus Berkiella aquae.</title>
        <authorList>
            <person name="Mehari Y.T."/>
            <person name="Arivett B.A."/>
            <person name="Farone A.L."/>
            <person name="Gunderson J.H."/>
            <person name="Farone M.B."/>
        </authorList>
    </citation>
    <scope>NUCLEOTIDE SEQUENCE [LARGE SCALE GENOMIC DNA]</scope>
    <source>
        <strain evidence="1">CC99</strain>
    </source>
</reference>
<reference evidence="2" key="2">
    <citation type="journal article" date="2016" name="Genome Announc.">
        <title>Draft Genome Sequences of Two Novel Amoeba-Resistant Intranuclear Bacteria, 'Candidatus Berkiella cookevillensis' and 'Candidatus Berkiella aquae'.</title>
        <authorList>
            <person name="Mehari Y.T."/>
            <person name="Arivett B.A."/>
            <person name="Farone A.L."/>
            <person name="Gunderson J.H."/>
            <person name="Farone M.B."/>
        </authorList>
    </citation>
    <scope>NUCLEOTIDE SEQUENCE</scope>
    <source>
        <strain evidence="2">CC99</strain>
    </source>
</reference>
<dbReference type="InterPro" id="IPR045738">
    <property type="entry name" value="DUF6088"/>
</dbReference>
<protein>
    <recommendedName>
        <fullName evidence="4">AbiEi antitoxin C-terminal domain-containing protein</fullName>
    </recommendedName>
</protein>
<dbReference type="Pfam" id="PF19570">
    <property type="entry name" value="DUF6088"/>
    <property type="match status" value="1"/>
</dbReference>
<dbReference type="RefSeq" id="WP_057624797.1">
    <property type="nucleotide sequence ID" value="NZ_LKHV02000001.1"/>
</dbReference>
<dbReference type="Proteomes" id="UP000051494">
    <property type="component" value="Unassembled WGS sequence"/>
</dbReference>
<proteinExistence type="predicted"/>
<dbReference type="AlphaFoldDB" id="A0A0Q9YCH0"/>
<evidence type="ECO:0000313" key="1">
    <source>
        <dbReference type="EMBL" id="KRG18272.1"/>
    </source>
</evidence>
<sequence length="206" mass="23428">MNRVLKRYNLLSKLTVGEVYSWGDLESLSGSLGRDLKQLQKEGYLKRVGPGLYSLPKKSRFGDVPASAEQVVSAFLKTDDFLIFSPNLYNGLGLGLTQLKKQTFVYNKKRHGDLKLGNRTYEFKLKAKGYPKDLTKEYLLVDLVNNLEDVGEDPRKLLNNVANSVQENQFDNTKLFALAKQYGHVYTKKFFVALEHGKQYPVKKVA</sequence>
<dbReference type="EMBL" id="LKHV01000008">
    <property type="protein sequence ID" value="KRG18272.1"/>
    <property type="molecule type" value="Genomic_DNA"/>
</dbReference>
<name>A0A0Q9YCH0_9GAMM</name>
<gene>
    <name evidence="2" type="ORF">CC99x_007255</name>
    <name evidence="1" type="ORF">CC99x_01714</name>
</gene>
<evidence type="ECO:0000313" key="3">
    <source>
        <dbReference type="Proteomes" id="UP000051494"/>
    </source>
</evidence>
<accession>A0A0Q9YCH0</accession>
<comment type="caution">
    <text evidence="1">The sequence shown here is derived from an EMBL/GenBank/DDBJ whole genome shotgun (WGS) entry which is preliminary data.</text>
</comment>
<organism evidence="1">
    <name type="scientific">Candidatus Berkiella cookevillensis</name>
    <dbReference type="NCBI Taxonomy" id="437022"/>
    <lineage>
        <taxon>Bacteria</taxon>
        <taxon>Pseudomonadati</taxon>
        <taxon>Pseudomonadota</taxon>
        <taxon>Gammaproteobacteria</taxon>
        <taxon>Candidatus Berkiellales</taxon>
        <taxon>Candidatus Berkiellaceae</taxon>
        <taxon>Candidatus Berkiella</taxon>
    </lineage>
</organism>
<keyword evidence="3" id="KW-1185">Reference proteome</keyword>
<evidence type="ECO:0000313" key="2">
    <source>
        <dbReference type="EMBL" id="MCS5708704.1"/>
    </source>
</evidence>